<keyword evidence="2" id="KW-1185">Reference proteome</keyword>
<name>A0ABU2WHS0_9GAMM</name>
<evidence type="ECO:0000313" key="2">
    <source>
        <dbReference type="Proteomes" id="UP001254608"/>
    </source>
</evidence>
<dbReference type="EMBL" id="JAVRIC010000010">
    <property type="protein sequence ID" value="MDT0497417.1"/>
    <property type="molecule type" value="Genomic_DNA"/>
</dbReference>
<organism evidence="1 2">
    <name type="scientific">Banduia mediterranea</name>
    <dbReference type="NCBI Taxonomy" id="3075609"/>
    <lineage>
        <taxon>Bacteria</taxon>
        <taxon>Pseudomonadati</taxon>
        <taxon>Pseudomonadota</taxon>
        <taxon>Gammaproteobacteria</taxon>
        <taxon>Nevskiales</taxon>
        <taxon>Algiphilaceae</taxon>
        <taxon>Banduia</taxon>
    </lineage>
</organism>
<dbReference type="Proteomes" id="UP001254608">
    <property type="component" value="Unassembled WGS sequence"/>
</dbReference>
<sequence length="452" mass="51327">MTGILSMFGLDERQRLRKRADRGDAGAAFQLALLLLEKSRKHYRALSDEERDDVKKLLEQSASAGMVDAAFELGKEFREYKWLRHAARSGHLEASVQLAGNAKWLAEFDDSEKDEVFRLAAAAREAGHKRAADVLQELYISEFGCTFDPSMYFDCLTNAERKSRLIKIRLAWCNTFGIGTKESPKTADQLFRELHDDLRFEPMSKRDTEERDLWLYPHDHNLLGYGPDFAVANVAKYMAKCMGGLSDFMVKLEKDDPAAKFLLYLALHHAQVPSLHFDKQELLNAAAKKKFAPALFALASTLPFNDPKRKKLMADAGHKGYLPAQMKLAQSSKEKFEKAAWKTVIFAQESFYGFRPDIERQLLDAEMEDFALRGIGYSSRESSNIVLQPSEGVPGEAIEEFYEVLLSIYAKYVKPFKPVSTREMRSAVYNVIGYDDSVLEGRPPRPRLPELP</sequence>
<proteinExistence type="predicted"/>
<comment type="caution">
    <text evidence="1">The sequence shown here is derived from an EMBL/GenBank/DDBJ whole genome shotgun (WGS) entry which is preliminary data.</text>
</comment>
<dbReference type="RefSeq" id="WP_311364811.1">
    <property type="nucleotide sequence ID" value="NZ_JAVRIC010000010.1"/>
</dbReference>
<protein>
    <recommendedName>
        <fullName evidence="3">Sel1 repeat family protein</fullName>
    </recommendedName>
</protein>
<evidence type="ECO:0008006" key="3">
    <source>
        <dbReference type="Google" id="ProtNLM"/>
    </source>
</evidence>
<reference evidence="1 2" key="1">
    <citation type="submission" date="2023-09" db="EMBL/GenBank/DDBJ databases">
        <authorList>
            <person name="Rey-Velasco X."/>
        </authorList>
    </citation>
    <scope>NUCLEOTIDE SEQUENCE [LARGE SCALE GENOMIC DNA]</scope>
    <source>
        <strain evidence="1 2">W345</strain>
    </source>
</reference>
<gene>
    <name evidence="1" type="ORF">RM530_08575</name>
</gene>
<accession>A0ABU2WHS0</accession>
<dbReference type="Gene3D" id="1.25.40.10">
    <property type="entry name" value="Tetratricopeptide repeat domain"/>
    <property type="match status" value="1"/>
</dbReference>
<evidence type="ECO:0000313" key="1">
    <source>
        <dbReference type="EMBL" id="MDT0497417.1"/>
    </source>
</evidence>
<dbReference type="InterPro" id="IPR011990">
    <property type="entry name" value="TPR-like_helical_dom_sf"/>
</dbReference>